<dbReference type="AlphaFoldDB" id="A0ABD2LJJ2"/>
<evidence type="ECO:0000256" key="1">
    <source>
        <dbReference type="SAM" id="MobiDB-lite"/>
    </source>
</evidence>
<dbReference type="EMBL" id="JBICBT010000381">
    <property type="protein sequence ID" value="KAL3115398.1"/>
    <property type="molecule type" value="Genomic_DNA"/>
</dbReference>
<sequence>MLASVMLEAVESRKLADLKLSNDQLDEADQLLSEADVHLDTLLAPPLERGLFYMSKFMLARKRWKQSPAENEKEMNRACFYLDKALKVFHRRFPAMAAKAVKEAALFGDEMGNKKVRNVAATILYTMPLKREEEEANDEGEEGGKEGHGTAEETEEDEQKQQMLKNEEEEEVDQNLCPPIHNG</sequence>
<protein>
    <submittedName>
        <fullName evidence="2">Uncharacterized protein</fullName>
    </submittedName>
</protein>
<organism evidence="2 3">
    <name type="scientific">Heterodera trifolii</name>
    <dbReference type="NCBI Taxonomy" id="157864"/>
    <lineage>
        <taxon>Eukaryota</taxon>
        <taxon>Metazoa</taxon>
        <taxon>Ecdysozoa</taxon>
        <taxon>Nematoda</taxon>
        <taxon>Chromadorea</taxon>
        <taxon>Rhabditida</taxon>
        <taxon>Tylenchina</taxon>
        <taxon>Tylenchomorpha</taxon>
        <taxon>Tylenchoidea</taxon>
        <taxon>Heteroderidae</taxon>
        <taxon>Heteroderinae</taxon>
        <taxon>Heterodera</taxon>
    </lineage>
</organism>
<reference evidence="2 3" key="1">
    <citation type="submission" date="2024-10" db="EMBL/GenBank/DDBJ databases">
        <authorList>
            <person name="Kim D."/>
        </authorList>
    </citation>
    <scope>NUCLEOTIDE SEQUENCE [LARGE SCALE GENOMIC DNA]</scope>
    <source>
        <strain evidence="2">BH-2024</strain>
    </source>
</reference>
<dbReference type="Proteomes" id="UP001620626">
    <property type="component" value="Unassembled WGS sequence"/>
</dbReference>
<feature type="compositionally biased region" description="Basic and acidic residues" evidence="1">
    <location>
        <begin position="142"/>
        <end position="151"/>
    </location>
</feature>
<evidence type="ECO:0000313" key="2">
    <source>
        <dbReference type="EMBL" id="KAL3115398.1"/>
    </source>
</evidence>
<gene>
    <name evidence="2" type="ORF">niasHT_020071</name>
</gene>
<comment type="caution">
    <text evidence="2">The sequence shown here is derived from an EMBL/GenBank/DDBJ whole genome shotgun (WGS) entry which is preliminary data.</text>
</comment>
<accession>A0ABD2LJJ2</accession>
<evidence type="ECO:0000313" key="3">
    <source>
        <dbReference type="Proteomes" id="UP001620626"/>
    </source>
</evidence>
<keyword evidence="3" id="KW-1185">Reference proteome</keyword>
<proteinExistence type="predicted"/>
<feature type="region of interest" description="Disordered" evidence="1">
    <location>
        <begin position="130"/>
        <end position="183"/>
    </location>
</feature>
<name>A0ABD2LJJ2_9BILA</name>